<protein>
    <submittedName>
        <fullName evidence="1">Uncharacterized protein</fullName>
    </submittedName>
</protein>
<accession>A0A8S0TPN0</accession>
<dbReference type="AlphaFoldDB" id="A0A8S0TPN0"/>
<dbReference type="PANTHER" id="PTHR35510:SF1">
    <property type="entry name" value="DBH-LIKE MONOOXYGENASE"/>
    <property type="match status" value="1"/>
</dbReference>
<keyword evidence="2" id="KW-1185">Reference proteome</keyword>
<name>A0A8S0TPN0_OLEEU</name>
<sequence>MDGYFRLNMKRKELEDVNNEFSDFSLSSPARKTRRLDADLLPVIKEEESEIPMSFEQSVPEQSFVGNAEGLTIEELPSVPENQERSIVLFNSTNMPLLQSPSNFSISVNPDLISGLKNQVLWSGQSSNWRSENDEAVTEDKNSSASNNSLAVVPWVPSQHLSAPGVEVPPQADVIGMTGDEEVGDATMDIEVENDMIPFEQRNVNESNGMGLSDSLRQWQQQPWMIPQPPQNTVTPVVWYR</sequence>
<dbReference type="Gramene" id="OE9A038746T1">
    <property type="protein sequence ID" value="OE9A038746C1"/>
    <property type="gene ID" value="OE9A038746"/>
</dbReference>
<dbReference type="OrthoDB" id="1937743at2759"/>
<comment type="caution">
    <text evidence="1">The sequence shown here is derived from an EMBL/GenBank/DDBJ whole genome shotgun (WGS) entry which is preliminary data.</text>
</comment>
<dbReference type="PANTHER" id="PTHR35510">
    <property type="entry name" value="DBH-LIKE MONOOXYGENASE"/>
    <property type="match status" value="1"/>
</dbReference>
<gene>
    <name evidence="1" type="ORF">OLEA9_A038746</name>
</gene>
<reference evidence="1 2" key="1">
    <citation type="submission" date="2019-12" db="EMBL/GenBank/DDBJ databases">
        <authorList>
            <person name="Alioto T."/>
            <person name="Alioto T."/>
            <person name="Gomez Garrido J."/>
        </authorList>
    </citation>
    <scope>NUCLEOTIDE SEQUENCE [LARGE SCALE GENOMIC DNA]</scope>
</reference>
<dbReference type="Proteomes" id="UP000594638">
    <property type="component" value="Unassembled WGS sequence"/>
</dbReference>
<evidence type="ECO:0000313" key="1">
    <source>
        <dbReference type="EMBL" id="CAA3006846.1"/>
    </source>
</evidence>
<proteinExistence type="predicted"/>
<dbReference type="EMBL" id="CACTIH010007265">
    <property type="protein sequence ID" value="CAA3006846.1"/>
    <property type="molecule type" value="Genomic_DNA"/>
</dbReference>
<organism evidence="1 2">
    <name type="scientific">Olea europaea subsp. europaea</name>
    <dbReference type="NCBI Taxonomy" id="158383"/>
    <lineage>
        <taxon>Eukaryota</taxon>
        <taxon>Viridiplantae</taxon>
        <taxon>Streptophyta</taxon>
        <taxon>Embryophyta</taxon>
        <taxon>Tracheophyta</taxon>
        <taxon>Spermatophyta</taxon>
        <taxon>Magnoliopsida</taxon>
        <taxon>eudicotyledons</taxon>
        <taxon>Gunneridae</taxon>
        <taxon>Pentapetalae</taxon>
        <taxon>asterids</taxon>
        <taxon>lamiids</taxon>
        <taxon>Lamiales</taxon>
        <taxon>Oleaceae</taxon>
        <taxon>Oleeae</taxon>
        <taxon>Olea</taxon>
    </lineage>
</organism>
<evidence type="ECO:0000313" key="2">
    <source>
        <dbReference type="Proteomes" id="UP000594638"/>
    </source>
</evidence>